<dbReference type="InterPro" id="IPR036116">
    <property type="entry name" value="FN3_sf"/>
</dbReference>
<organism evidence="2 3">
    <name type="scientific">Listeria fleischmannii FSL S10-1203</name>
    <dbReference type="NCBI Taxonomy" id="1265822"/>
    <lineage>
        <taxon>Bacteria</taxon>
        <taxon>Bacillati</taxon>
        <taxon>Bacillota</taxon>
        <taxon>Bacilli</taxon>
        <taxon>Bacillales</taxon>
        <taxon>Listeriaceae</taxon>
        <taxon>Listeria</taxon>
    </lineage>
</organism>
<name>W7DQH3_9LIST</name>
<sequence>MQNEGLTDTSINLFWAISPYADSYKVYVNDEEPKLVEQNRINLTGLTPGEFYSIQIAAVNQHGEGAKSEVFIQKTKVEAAVLQPFKMGDPYLLGTGAVGDTITSCRLYNADGTRYITTGTVTNGALKIYLNNNANIVEGEQYTVKVVDGDPKTVPLLSDAEGMPVTFTVLPAT</sequence>
<protein>
    <submittedName>
        <fullName evidence="2">Chitinase B</fullName>
    </submittedName>
</protein>
<dbReference type="InterPro" id="IPR013783">
    <property type="entry name" value="Ig-like_fold"/>
</dbReference>
<gene>
    <name evidence="2" type="ORF">MCOL2_00970</name>
</gene>
<evidence type="ECO:0000259" key="1">
    <source>
        <dbReference type="PROSITE" id="PS50853"/>
    </source>
</evidence>
<evidence type="ECO:0000313" key="3">
    <source>
        <dbReference type="Proteomes" id="UP000019241"/>
    </source>
</evidence>
<dbReference type="RefSeq" id="WP_036061804.1">
    <property type="nucleotide sequence ID" value="NZ_AODM01000005.1"/>
</dbReference>
<dbReference type="Gene3D" id="2.60.40.10">
    <property type="entry name" value="Immunoglobulins"/>
    <property type="match status" value="1"/>
</dbReference>
<dbReference type="PROSITE" id="PS50853">
    <property type="entry name" value="FN3"/>
    <property type="match status" value="1"/>
</dbReference>
<reference evidence="2 3" key="1">
    <citation type="submission" date="2012-12" db="EMBL/GenBank/DDBJ databases">
        <title>Novel taxa of Listeriaceae from agricultural environments in the United States.</title>
        <authorList>
            <person name="den Bakker H.C."/>
            <person name="Allred A."/>
            <person name="Warchocki S."/>
            <person name="Wright E.M."/>
            <person name="Burrell A."/>
            <person name="Nightingale K.K."/>
            <person name="Kephart D."/>
            <person name="Wiedmann M."/>
        </authorList>
    </citation>
    <scope>NUCLEOTIDE SEQUENCE [LARGE SCALE GENOMIC DNA]</scope>
    <source>
        <strain evidence="2 3">FSL S10-1203</strain>
    </source>
</reference>
<dbReference type="Proteomes" id="UP000019241">
    <property type="component" value="Unassembled WGS sequence"/>
</dbReference>
<dbReference type="EMBL" id="AODM01000005">
    <property type="protein sequence ID" value="EUJ64742.1"/>
    <property type="molecule type" value="Genomic_DNA"/>
</dbReference>
<dbReference type="PATRIC" id="fig|1265822.4.peg.200"/>
<dbReference type="Pfam" id="PF00041">
    <property type="entry name" value="fn3"/>
    <property type="match status" value="1"/>
</dbReference>
<dbReference type="SUPFAM" id="SSF49265">
    <property type="entry name" value="Fibronectin type III"/>
    <property type="match status" value="1"/>
</dbReference>
<evidence type="ECO:0000313" key="2">
    <source>
        <dbReference type="EMBL" id="EUJ64742.1"/>
    </source>
</evidence>
<accession>W7DQH3</accession>
<dbReference type="InterPro" id="IPR003961">
    <property type="entry name" value="FN3_dom"/>
</dbReference>
<feature type="domain" description="Fibronectin type-III" evidence="1">
    <location>
        <begin position="1"/>
        <end position="78"/>
    </location>
</feature>
<comment type="caution">
    <text evidence="2">The sequence shown here is derived from an EMBL/GenBank/DDBJ whole genome shotgun (WGS) entry which is preliminary data.</text>
</comment>
<proteinExistence type="predicted"/>
<dbReference type="AlphaFoldDB" id="W7DQH3"/>
<dbReference type="CDD" id="cd00063">
    <property type="entry name" value="FN3"/>
    <property type="match status" value="1"/>
</dbReference>